<accession>A0ABS4SSQ4</accession>
<dbReference type="InterPro" id="IPR045584">
    <property type="entry name" value="Pilin-like"/>
</dbReference>
<name>A0ABS4SSQ4_9PROT</name>
<dbReference type="Pfam" id="PF07963">
    <property type="entry name" value="N_methyl"/>
    <property type="match status" value="1"/>
</dbReference>
<dbReference type="NCBIfam" id="TIGR02532">
    <property type="entry name" value="IV_pilin_GFxxxE"/>
    <property type="match status" value="1"/>
</dbReference>
<evidence type="ECO:0000256" key="2">
    <source>
        <dbReference type="SAM" id="Phobius"/>
    </source>
</evidence>
<dbReference type="EMBL" id="JAGINP010000022">
    <property type="protein sequence ID" value="MBP2295467.1"/>
    <property type="molecule type" value="Genomic_DNA"/>
</dbReference>
<comment type="caution">
    <text evidence="3">The sequence shown here is derived from an EMBL/GenBank/DDBJ whole genome shotgun (WGS) entry which is preliminary data.</text>
</comment>
<keyword evidence="2" id="KW-0812">Transmembrane</keyword>
<dbReference type="InterPro" id="IPR012902">
    <property type="entry name" value="N_methyl_site"/>
</dbReference>
<keyword evidence="2" id="KW-0472">Membrane</keyword>
<organism evidence="3 4">
    <name type="scientific">Azospirillum rugosum</name>
    <dbReference type="NCBI Taxonomy" id="416170"/>
    <lineage>
        <taxon>Bacteria</taxon>
        <taxon>Pseudomonadati</taxon>
        <taxon>Pseudomonadota</taxon>
        <taxon>Alphaproteobacteria</taxon>
        <taxon>Rhodospirillales</taxon>
        <taxon>Azospirillaceae</taxon>
        <taxon>Azospirillum</taxon>
    </lineage>
</organism>
<evidence type="ECO:0000256" key="1">
    <source>
        <dbReference type="SAM" id="MobiDB-lite"/>
    </source>
</evidence>
<dbReference type="Gene3D" id="3.30.700.10">
    <property type="entry name" value="Glycoprotein, Type 4 Pilin"/>
    <property type="match status" value="1"/>
</dbReference>
<dbReference type="PROSITE" id="PS00409">
    <property type="entry name" value="PROKAR_NTER_METHYL"/>
    <property type="match status" value="1"/>
</dbReference>
<gene>
    <name evidence="3" type="ORF">J2851_005277</name>
</gene>
<feature type="region of interest" description="Disordered" evidence="1">
    <location>
        <begin position="144"/>
        <end position="170"/>
    </location>
</feature>
<keyword evidence="2" id="KW-1133">Transmembrane helix</keyword>
<dbReference type="RefSeq" id="WP_209769982.1">
    <property type="nucleotide sequence ID" value="NZ_JAGINP010000022.1"/>
</dbReference>
<sequence length="226" mass="23269">MAGFTLVELMVVVAIIGILATVGGKVFGNHLLSANVSRAVPHLMNIAAKNRIHFNRTGYYLATVNEEEIQKKLGVDLSDAGDFCFMIFCGASATNLCGNYGASPYTASMPTAASVGTAIATTAGSPATAFQVVAVLRERSATLQTSGPVSGAGESCNPSLTNPPLKQEPTGWVRAAGTGRGSGGRSVVLSYPPPIDGRNSAATVIGTHSVTPEWRQGVTLSDALTD</sequence>
<protein>
    <submittedName>
        <fullName evidence="3">Prepilin-type N-terminal cleavage/methylation domain-containing protein</fullName>
    </submittedName>
</protein>
<proteinExistence type="predicted"/>
<evidence type="ECO:0000313" key="4">
    <source>
        <dbReference type="Proteomes" id="UP000781958"/>
    </source>
</evidence>
<dbReference type="SUPFAM" id="SSF54523">
    <property type="entry name" value="Pili subunits"/>
    <property type="match status" value="1"/>
</dbReference>
<keyword evidence="4" id="KW-1185">Reference proteome</keyword>
<feature type="transmembrane region" description="Helical" evidence="2">
    <location>
        <begin position="6"/>
        <end position="28"/>
    </location>
</feature>
<reference evidence="3 4" key="1">
    <citation type="submission" date="2021-03" db="EMBL/GenBank/DDBJ databases">
        <title>Genomic Encyclopedia of Type Strains, Phase III (KMG-III): the genomes of soil and plant-associated and newly described type strains.</title>
        <authorList>
            <person name="Whitman W."/>
        </authorList>
    </citation>
    <scope>NUCLEOTIDE SEQUENCE [LARGE SCALE GENOMIC DNA]</scope>
    <source>
        <strain evidence="3 4">IMMIB AFH-6</strain>
    </source>
</reference>
<evidence type="ECO:0000313" key="3">
    <source>
        <dbReference type="EMBL" id="MBP2295467.1"/>
    </source>
</evidence>
<dbReference type="Proteomes" id="UP000781958">
    <property type="component" value="Unassembled WGS sequence"/>
</dbReference>